<dbReference type="eggNOG" id="ENOG502ZTM2">
    <property type="taxonomic scope" value="Bacteria"/>
</dbReference>
<protein>
    <submittedName>
        <fullName evidence="1">Uncharacterized protein</fullName>
    </submittedName>
</protein>
<dbReference type="Proteomes" id="UP000001302">
    <property type="component" value="Chromosome"/>
</dbReference>
<proteinExistence type="predicted"/>
<dbReference type="AlphaFoldDB" id="E0TBP2"/>
<evidence type="ECO:0000313" key="1">
    <source>
        <dbReference type="EMBL" id="ADM09763.1"/>
    </source>
</evidence>
<dbReference type="KEGG" id="pbr:PB2503_08539"/>
<evidence type="ECO:0000313" key="2">
    <source>
        <dbReference type="Proteomes" id="UP000001302"/>
    </source>
</evidence>
<reference evidence="1 2" key="2">
    <citation type="journal article" date="2011" name="J. Bacteriol.">
        <title>Complete genome sequence of strain HTCC2503T of Parvularcula bermudensis, the type species of the order "Parvularculales" in the class Alphaproteobacteria.</title>
        <authorList>
            <person name="Oh H.M."/>
            <person name="Kang I."/>
            <person name="Vergin K.L."/>
            <person name="Kang D."/>
            <person name="Rhee K.H."/>
            <person name="Giovannoni S.J."/>
            <person name="Cho J.C."/>
        </authorList>
    </citation>
    <scope>NUCLEOTIDE SEQUENCE [LARGE SCALE GENOMIC DNA]</scope>
    <source>
        <strain evidence="2">ATCC BAA-594 / HTCC2503 / KCTC 12087</strain>
    </source>
</reference>
<dbReference type="OrthoDB" id="8249903at2"/>
<keyword evidence="2" id="KW-1185">Reference proteome</keyword>
<dbReference type="HOGENOM" id="CLU_1523725_0_0_5"/>
<organism evidence="1 2">
    <name type="scientific">Parvularcula bermudensis (strain ATCC BAA-594 / HTCC2503 / KCTC 12087)</name>
    <dbReference type="NCBI Taxonomy" id="314260"/>
    <lineage>
        <taxon>Bacteria</taxon>
        <taxon>Pseudomonadati</taxon>
        <taxon>Pseudomonadota</taxon>
        <taxon>Alphaproteobacteria</taxon>
        <taxon>Parvularculales</taxon>
        <taxon>Parvularculaceae</taxon>
        <taxon>Parvularcula</taxon>
    </lineage>
</organism>
<gene>
    <name evidence="1" type="ordered locus">PB2503_08539</name>
</gene>
<reference evidence="2" key="1">
    <citation type="submission" date="2010-08" db="EMBL/GenBank/DDBJ databases">
        <title>Genome sequence of Parvularcula bermudensis HTCC2503.</title>
        <authorList>
            <person name="Kang D.-M."/>
            <person name="Oh H.-M."/>
            <person name="Cho J.-C."/>
        </authorList>
    </citation>
    <scope>NUCLEOTIDE SEQUENCE [LARGE SCALE GENOMIC DNA]</scope>
    <source>
        <strain evidence="2">ATCC BAA-594 / HTCC2503 / KCTC 12087</strain>
    </source>
</reference>
<accession>E0TBP2</accession>
<name>E0TBP2_PARBH</name>
<sequence>MEQTKGETTPYDELLAAMRAYGDAAMENLVRCRALGRALSDGFSAYLGAPGPCTSLVPPTGPFDPSRDYGDEAFSFSQREVVRLEPIVFGLCVIVPHEEDSGTLWLRTGIKAEVRGGRFDVYIAHQPRLRVPLEFGDHLTPVYDTVKTELLSLFNQDLMHFNDERYNGGIGFVPQT</sequence>
<dbReference type="RefSeq" id="WP_013300737.1">
    <property type="nucleotide sequence ID" value="NC_014414.1"/>
</dbReference>
<dbReference type="STRING" id="314260.PB2503_08539"/>
<dbReference type="EMBL" id="CP002156">
    <property type="protein sequence ID" value="ADM09763.1"/>
    <property type="molecule type" value="Genomic_DNA"/>
</dbReference>